<accession>A0A8J4PVC9</accession>
<feature type="compositionally biased region" description="Basic residues" evidence="1">
    <location>
        <begin position="363"/>
        <end position="378"/>
    </location>
</feature>
<evidence type="ECO:0000313" key="2">
    <source>
        <dbReference type="EMBL" id="KAF2073572.1"/>
    </source>
</evidence>
<feature type="region of interest" description="Disordered" evidence="1">
    <location>
        <begin position="354"/>
        <end position="408"/>
    </location>
</feature>
<sequence length="487" mass="56626">MDTTRDSGDDFDSYININNKALLTAQFPELFDKENFFLDEKYKPQVPENDSEYVDHDMALLFVILWAINHRDGCTIDNQVTTIDLDKDYKTVVATYPSWKITKDRFAEICSEVNPDASESPPIHFFNHSKFNNFFIPCIRENGVNSYCYHAANDTYARLVISVCHTKTNNKHQPRQTLGTYENDFNTLNLRLNPYGQNLKKFINGCKRCSDPAHKSMDSSQSSFLKDHNYVQQTQESTLSEMIEPESNSMEDQEINNNNKSVVDKVIQEEKNSGGQPSIFTIPSPTNNLFQSSLPKIANDTQSESMMVSQSFLYQQQQQLVQQQQFQLFQQQQSKINQLEYIQQQHQLEINNLLNREKERSEKKKLKNKERRQRKKQKVLQEKNNNISSNSNHPIIETNNNNKEMNNENGDIVFESEASWGAEISLNDLSTTTSTNHQQQAKRKRESMSSLHTTTFAEYPHNSFFSHYPERVVVKKEKQSWRDCAIM</sequence>
<name>A0A8J4PVC9_9MYCE</name>
<comment type="caution">
    <text evidence="2">The sequence shown here is derived from an EMBL/GenBank/DDBJ whole genome shotgun (WGS) entry which is preliminary data.</text>
</comment>
<organism evidence="2 3">
    <name type="scientific">Polysphondylium violaceum</name>
    <dbReference type="NCBI Taxonomy" id="133409"/>
    <lineage>
        <taxon>Eukaryota</taxon>
        <taxon>Amoebozoa</taxon>
        <taxon>Evosea</taxon>
        <taxon>Eumycetozoa</taxon>
        <taxon>Dictyostelia</taxon>
        <taxon>Dictyosteliales</taxon>
        <taxon>Dictyosteliaceae</taxon>
        <taxon>Polysphondylium</taxon>
    </lineage>
</organism>
<proteinExistence type="predicted"/>
<evidence type="ECO:0000313" key="3">
    <source>
        <dbReference type="Proteomes" id="UP000695562"/>
    </source>
</evidence>
<gene>
    <name evidence="2" type="ORF">CYY_005121</name>
</gene>
<reference evidence="2" key="1">
    <citation type="submission" date="2020-01" db="EMBL/GenBank/DDBJ databases">
        <title>Development of genomics and gene disruption for Polysphondylium violaceum indicates a role for the polyketide synthase stlB in stalk morphogenesis.</title>
        <authorList>
            <person name="Narita B."/>
            <person name="Kawabe Y."/>
            <person name="Kin K."/>
            <person name="Saito T."/>
            <person name="Gibbs R."/>
            <person name="Kuspa A."/>
            <person name="Muzny D."/>
            <person name="Queller D."/>
            <person name="Richards S."/>
            <person name="Strassman J."/>
            <person name="Sucgang R."/>
            <person name="Worley K."/>
            <person name="Schaap P."/>
        </authorList>
    </citation>
    <scope>NUCLEOTIDE SEQUENCE</scope>
    <source>
        <strain evidence="2">QSvi11</strain>
    </source>
</reference>
<dbReference type="AlphaFoldDB" id="A0A8J4PVC9"/>
<dbReference type="EMBL" id="AJWJ01000196">
    <property type="protein sequence ID" value="KAF2073572.1"/>
    <property type="molecule type" value="Genomic_DNA"/>
</dbReference>
<evidence type="ECO:0000256" key="1">
    <source>
        <dbReference type="SAM" id="MobiDB-lite"/>
    </source>
</evidence>
<dbReference type="Proteomes" id="UP000695562">
    <property type="component" value="Unassembled WGS sequence"/>
</dbReference>
<protein>
    <submittedName>
        <fullName evidence="2">Uncharacterized protein</fullName>
    </submittedName>
</protein>
<feature type="compositionally biased region" description="Low complexity" evidence="1">
    <location>
        <begin position="382"/>
        <end position="408"/>
    </location>
</feature>
<feature type="region of interest" description="Disordered" evidence="1">
    <location>
        <begin position="426"/>
        <end position="449"/>
    </location>
</feature>
<keyword evidence="3" id="KW-1185">Reference proteome</keyword>